<evidence type="ECO:0000256" key="1">
    <source>
        <dbReference type="PROSITE-ProRule" id="PRU00221"/>
    </source>
</evidence>
<organism evidence="2 3">
    <name type="scientific">Paramecium sonneborni</name>
    <dbReference type="NCBI Taxonomy" id="65129"/>
    <lineage>
        <taxon>Eukaryota</taxon>
        <taxon>Sar</taxon>
        <taxon>Alveolata</taxon>
        <taxon>Ciliophora</taxon>
        <taxon>Intramacronucleata</taxon>
        <taxon>Oligohymenophorea</taxon>
        <taxon>Peniculida</taxon>
        <taxon>Parameciidae</taxon>
        <taxon>Paramecium</taxon>
    </lineage>
</organism>
<dbReference type="GO" id="GO:0097361">
    <property type="term" value="C:cytosolic [4Fe-4S] assembly targeting complex"/>
    <property type="evidence" value="ECO:0007669"/>
    <property type="project" value="TreeGrafter"/>
</dbReference>
<dbReference type="EMBL" id="CAJJDN010000091">
    <property type="protein sequence ID" value="CAD8108335.1"/>
    <property type="molecule type" value="Genomic_DNA"/>
</dbReference>
<dbReference type="InterPro" id="IPR001680">
    <property type="entry name" value="WD40_rpt"/>
</dbReference>
<comment type="caution">
    <text evidence="2">The sequence shown here is derived from an EMBL/GenBank/DDBJ whole genome shotgun (WGS) entry which is preliminary data.</text>
</comment>
<accession>A0A8S1PZ62</accession>
<dbReference type="PANTHER" id="PTHR19920">
    <property type="entry name" value="WD40 PROTEIN CIAO1"/>
    <property type="match status" value="1"/>
</dbReference>
<dbReference type="AlphaFoldDB" id="A0A8S1PZ62"/>
<gene>
    <name evidence="2" type="ORF">PSON_ATCC_30995.1.T0910017</name>
</gene>
<dbReference type="OrthoDB" id="6262491at2759"/>
<protein>
    <submittedName>
        <fullName evidence="2">Uncharacterized protein</fullName>
    </submittedName>
</protein>
<keyword evidence="3" id="KW-1185">Reference proteome</keyword>
<dbReference type="GO" id="GO:0016226">
    <property type="term" value="P:iron-sulfur cluster assembly"/>
    <property type="evidence" value="ECO:0007669"/>
    <property type="project" value="TreeGrafter"/>
</dbReference>
<reference evidence="2" key="1">
    <citation type="submission" date="2021-01" db="EMBL/GenBank/DDBJ databases">
        <authorList>
            <consortium name="Genoscope - CEA"/>
            <person name="William W."/>
        </authorList>
    </citation>
    <scope>NUCLEOTIDE SEQUENCE</scope>
</reference>
<evidence type="ECO:0000313" key="2">
    <source>
        <dbReference type="EMBL" id="CAD8108335.1"/>
    </source>
</evidence>
<evidence type="ECO:0000313" key="3">
    <source>
        <dbReference type="Proteomes" id="UP000692954"/>
    </source>
</evidence>
<feature type="repeat" description="WD" evidence="1">
    <location>
        <begin position="112"/>
        <end position="146"/>
    </location>
</feature>
<dbReference type="Pfam" id="PF00400">
    <property type="entry name" value="WD40"/>
    <property type="match status" value="3"/>
</dbReference>
<sequence length="348" mass="40742">MGCHIMKQNQAKNKKHFQYKLSSLHKQEGSFCALAINSKNDLLAVGSDSEIKIFNFKRGYLKQLQVISLRAYNLSLLIYCKKKPFLISAQGASSLMIWNSSLISNPKFICKMIGHSQQIISMTLDPILEDLIISGSHDNNIKFWSIYNKWFCKQTISEHTKPVLSLIMNSQGNQLISCSQDKQIFIIDRNNQTQWLIKQKILLPTYGYRLSYITDSIFIFLPNSYYDGTHLYIFKINDLIKQYQKLCQIPIQGKNQYCYYYFPLLFIQSKNILLIKNGCYVNLLQIIPSMSQNNFIYQLEQTIQFQNKYIYGTLTDDGEFLIIWDEESEQIQIRKLNIIKKHCLYSNE</sequence>
<proteinExistence type="predicted"/>
<dbReference type="PROSITE" id="PS50082">
    <property type="entry name" value="WD_REPEATS_2"/>
    <property type="match status" value="1"/>
</dbReference>
<dbReference type="Proteomes" id="UP000692954">
    <property type="component" value="Unassembled WGS sequence"/>
</dbReference>
<dbReference type="PANTHER" id="PTHR19920:SF0">
    <property type="entry name" value="CYTOSOLIC IRON-SULFUR PROTEIN ASSEMBLY PROTEIN CIAO1-RELATED"/>
    <property type="match status" value="1"/>
</dbReference>
<dbReference type="PROSITE" id="PS50294">
    <property type="entry name" value="WD_REPEATS_REGION"/>
    <property type="match status" value="1"/>
</dbReference>
<dbReference type="SMART" id="SM00320">
    <property type="entry name" value="WD40"/>
    <property type="match status" value="3"/>
</dbReference>
<name>A0A8S1PZ62_9CILI</name>
<keyword evidence="1" id="KW-0853">WD repeat</keyword>